<keyword evidence="4" id="KW-0479">Metal-binding</keyword>
<evidence type="ECO:0000256" key="2">
    <source>
        <dbReference type="ARBA" id="ARBA00009303"/>
    </source>
</evidence>
<dbReference type="GO" id="GO:0004748">
    <property type="term" value="F:ribonucleoside-diphosphate reductase activity, thioredoxin disulfide as acceptor"/>
    <property type="evidence" value="ECO:0007669"/>
    <property type="project" value="UniProtKB-EC"/>
</dbReference>
<name>A0A023MH25_9CAUD</name>
<dbReference type="InterPro" id="IPR033909">
    <property type="entry name" value="RNR_small"/>
</dbReference>
<evidence type="ECO:0000256" key="3">
    <source>
        <dbReference type="ARBA" id="ARBA00012274"/>
    </source>
</evidence>
<dbReference type="Pfam" id="PF00268">
    <property type="entry name" value="Ribonuc_red_sm"/>
    <property type="match status" value="1"/>
</dbReference>
<sequence length="362" mass="41787">MAVFNAENTAHKTGDYPLFLGQQMGMYDSINKKYPQLFELYKKQKEQDWAEDEVDLSQSISDFVTCSKSTYDVMVQTLMWQWEADSVAARSIICLFSPFITNSELFTLLMKQSEIEVLHALTYSEIVRQCLPNAREIIEEIQENQNVLSRSGVIVKYMQELEVIGAKYRLDPSSVKEDIVRKCILRALFALLALESIEFIASFACTFAVAEQGIFVQVAQLVQKIMLDEMLHSKGDFAIIDILLNDPAWEKSFLEIKGELKEILDEVRTKEYGWSDYIFSEGRAIIGLNSPLLKEWVDYNCSPIYDYYGIDKDFVPPTKDPLPFMQVWMKPSLQQTANQEMSNTDYRVNTTVNDAEEEIWEF</sequence>
<evidence type="ECO:0000313" key="7">
    <source>
        <dbReference type="EMBL" id="AHN83691.1"/>
    </source>
</evidence>
<evidence type="ECO:0000256" key="5">
    <source>
        <dbReference type="ARBA" id="ARBA00023002"/>
    </source>
</evidence>
<dbReference type="InterPro" id="IPR009078">
    <property type="entry name" value="Ferritin-like_SF"/>
</dbReference>
<dbReference type="UniPathway" id="UPA00326"/>
<dbReference type="Proteomes" id="UP000026907">
    <property type="component" value="Segment"/>
</dbReference>
<dbReference type="Gene3D" id="1.10.620.20">
    <property type="entry name" value="Ribonucleotide Reductase, subunit A"/>
    <property type="match status" value="1"/>
</dbReference>
<dbReference type="GO" id="GO:0009263">
    <property type="term" value="P:deoxyribonucleotide biosynthetic process"/>
    <property type="evidence" value="ECO:0007669"/>
    <property type="project" value="InterPro"/>
</dbReference>
<evidence type="ECO:0000313" key="8">
    <source>
        <dbReference type="Proteomes" id="UP000026907"/>
    </source>
</evidence>
<dbReference type="RefSeq" id="YP_009031012.1">
    <property type="nucleotide sequence ID" value="NC_024134.1"/>
</dbReference>
<comment type="similarity">
    <text evidence="2">Belongs to the ribonucleoside diphosphate reductase small chain family.</text>
</comment>
<accession>A0A023MH25</accession>
<evidence type="ECO:0000256" key="1">
    <source>
        <dbReference type="ARBA" id="ARBA00001962"/>
    </source>
</evidence>
<comment type="cofactor">
    <cofactor evidence="1">
        <name>Fe cation</name>
        <dbReference type="ChEBI" id="CHEBI:24875"/>
    </cofactor>
</comment>
<dbReference type="GeneID" id="19486828"/>
<evidence type="ECO:0000256" key="6">
    <source>
        <dbReference type="ARBA" id="ARBA00023004"/>
    </source>
</evidence>
<dbReference type="KEGG" id="vg:19486828"/>
<keyword evidence="5" id="KW-0560">Oxidoreductase</keyword>
<dbReference type="PANTHER" id="PTHR23409">
    <property type="entry name" value="RIBONUCLEOSIDE-DIPHOSPHATE REDUCTASE SMALL CHAIN"/>
    <property type="match status" value="1"/>
</dbReference>
<dbReference type="SUPFAM" id="SSF47240">
    <property type="entry name" value="Ferritin-like"/>
    <property type="match status" value="1"/>
</dbReference>
<dbReference type="EC" id="1.17.4.1" evidence="3"/>
<evidence type="ECO:0000256" key="4">
    <source>
        <dbReference type="ARBA" id="ARBA00022723"/>
    </source>
</evidence>
<protein>
    <recommendedName>
        <fullName evidence="3">ribonucleoside-diphosphate reductase</fullName>
        <ecNumber evidence="3">1.17.4.1</ecNumber>
    </recommendedName>
</protein>
<organism evidence="7 8">
    <name type="scientific">Escherichia phage FFH2</name>
    <dbReference type="NCBI Taxonomy" id="1446490"/>
    <lineage>
        <taxon>Viruses</taxon>
        <taxon>Duplodnaviria</taxon>
        <taxon>Heunggongvirae</taxon>
        <taxon>Uroviricota</taxon>
        <taxon>Caudoviricetes</taxon>
        <taxon>Vequintavirinae</taxon>
        <taxon>Vequintavirus</taxon>
        <taxon>Vequintavirus PDX</taxon>
        <taxon>Vequintavirus FFH2</taxon>
    </lineage>
</organism>
<keyword evidence="8" id="KW-1185">Reference proteome</keyword>
<proteinExistence type="inferred from homology"/>
<dbReference type="EMBL" id="KJ190158">
    <property type="protein sequence ID" value="AHN83691.1"/>
    <property type="molecule type" value="Genomic_DNA"/>
</dbReference>
<keyword evidence="6" id="KW-0408">Iron</keyword>
<dbReference type="PANTHER" id="PTHR23409:SF18">
    <property type="entry name" value="RIBONUCLEOSIDE-DIPHOSPHATE REDUCTASE SUBUNIT M2"/>
    <property type="match status" value="1"/>
</dbReference>
<dbReference type="GO" id="GO:0046872">
    <property type="term" value="F:metal ion binding"/>
    <property type="evidence" value="ECO:0007669"/>
    <property type="project" value="UniProtKB-KW"/>
</dbReference>
<reference evidence="7 8" key="1">
    <citation type="journal article" date="2014" name="Genome Announc.">
        <title>Complete Genome Sequences of Two Escherichia coli O157:H7 Phages Effective in Limiting Contamination of Food Products.</title>
        <authorList>
            <person name="Hong Y."/>
            <person name="Pan Y."/>
            <person name="Harman N.J."/>
            <person name="Ebner P.D."/>
        </authorList>
    </citation>
    <scope>NUCLEOTIDE SEQUENCE [LARGE SCALE GENOMIC DNA]</scope>
</reference>
<dbReference type="InterPro" id="IPR000358">
    <property type="entry name" value="RNR_small_fam"/>
</dbReference>
<dbReference type="CDD" id="cd01049">
    <property type="entry name" value="RNRR2"/>
    <property type="match status" value="1"/>
</dbReference>
<dbReference type="InterPro" id="IPR012348">
    <property type="entry name" value="RNR-like"/>
</dbReference>